<dbReference type="InterPro" id="IPR005119">
    <property type="entry name" value="LysR_subst-bd"/>
</dbReference>
<evidence type="ECO:0000259" key="5">
    <source>
        <dbReference type="PROSITE" id="PS50931"/>
    </source>
</evidence>
<evidence type="ECO:0000256" key="3">
    <source>
        <dbReference type="ARBA" id="ARBA00023125"/>
    </source>
</evidence>
<dbReference type="GO" id="GO:0003677">
    <property type="term" value="F:DNA binding"/>
    <property type="evidence" value="ECO:0007669"/>
    <property type="project" value="UniProtKB-KW"/>
</dbReference>
<dbReference type="Pfam" id="PF03466">
    <property type="entry name" value="LysR_substrate"/>
    <property type="match status" value="1"/>
</dbReference>
<comment type="similarity">
    <text evidence="1">Belongs to the LysR transcriptional regulatory family.</text>
</comment>
<dbReference type="GO" id="GO:0003700">
    <property type="term" value="F:DNA-binding transcription factor activity"/>
    <property type="evidence" value="ECO:0007669"/>
    <property type="project" value="InterPro"/>
</dbReference>
<evidence type="ECO:0000256" key="2">
    <source>
        <dbReference type="ARBA" id="ARBA00023015"/>
    </source>
</evidence>
<dbReference type="PROSITE" id="PS50931">
    <property type="entry name" value="HTH_LYSR"/>
    <property type="match status" value="1"/>
</dbReference>
<evidence type="ECO:0000256" key="1">
    <source>
        <dbReference type="ARBA" id="ARBA00009437"/>
    </source>
</evidence>
<feature type="domain" description="HTH lysR-type" evidence="5">
    <location>
        <begin position="1"/>
        <end position="58"/>
    </location>
</feature>
<dbReference type="EMBL" id="LAJE02000173">
    <property type="protein sequence ID" value="OEO31046.1"/>
    <property type="molecule type" value="Genomic_DNA"/>
</dbReference>
<keyword evidence="3" id="KW-0238">DNA-binding</keyword>
<gene>
    <name evidence="6" type="ORF">VW23_018330</name>
</gene>
<proteinExistence type="inferred from homology"/>
<dbReference type="AlphaFoldDB" id="A0A1E5XR17"/>
<dbReference type="Gene3D" id="3.40.190.10">
    <property type="entry name" value="Periplasmic binding protein-like II"/>
    <property type="match status" value="2"/>
</dbReference>
<name>A0A1E5XR17_9HYPH</name>
<dbReference type="PANTHER" id="PTHR30346:SF28">
    <property type="entry name" value="HTH-TYPE TRANSCRIPTIONAL REGULATOR CYNR"/>
    <property type="match status" value="1"/>
</dbReference>
<dbReference type="GO" id="GO:0032993">
    <property type="term" value="C:protein-DNA complex"/>
    <property type="evidence" value="ECO:0007669"/>
    <property type="project" value="TreeGrafter"/>
</dbReference>
<dbReference type="CDD" id="cd05466">
    <property type="entry name" value="PBP2_LTTR_substrate"/>
    <property type="match status" value="1"/>
</dbReference>
<dbReference type="RefSeq" id="WP_069909782.1">
    <property type="nucleotide sequence ID" value="NZ_LAJE02000173.1"/>
</dbReference>
<dbReference type="InterPro" id="IPR036388">
    <property type="entry name" value="WH-like_DNA-bd_sf"/>
</dbReference>
<reference evidence="6 7" key="1">
    <citation type="journal article" date="2015" name="Genome Announc.">
        <title>Genome Assemblies of Three Soil-Associated Devosia species: D. insulae, D. limi, and D. soli.</title>
        <authorList>
            <person name="Hassan Y.I."/>
            <person name="Lepp D."/>
            <person name="Zhou T."/>
        </authorList>
    </citation>
    <scope>NUCLEOTIDE SEQUENCE [LARGE SCALE GENOMIC DNA]</scope>
    <source>
        <strain evidence="6 7">DS-56</strain>
    </source>
</reference>
<dbReference type="PANTHER" id="PTHR30346">
    <property type="entry name" value="TRANSCRIPTIONAL DUAL REGULATOR HCAR-RELATED"/>
    <property type="match status" value="1"/>
</dbReference>
<keyword evidence="7" id="KW-1185">Reference proteome</keyword>
<organism evidence="6 7">
    <name type="scientific">Devosia insulae DS-56</name>
    <dbReference type="NCBI Taxonomy" id="1116389"/>
    <lineage>
        <taxon>Bacteria</taxon>
        <taxon>Pseudomonadati</taxon>
        <taxon>Pseudomonadota</taxon>
        <taxon>Alphaproteobacteria</taxon>
        <taxon>Hyphomicrobiales</taxon>
        <taxon>Devosiaceae</taxon>
        <taxon>Devosia</taxon>
    </lineage>
</organism>
<evidence type="ECO:0000313" key="7">
    <source>
        <dbReference type="Proteomes" id="UP000095463"/>
    </source>
</evidence>
<dbReference type="SUPFAM" id="SSF46785">
    <property type="entry name" value="Winged helix' DNA-binding domain"/>
    <property type="match status" value="1"/>
</dbReference>
<dbReference type="OrthoDB" id="8208814at2"/>
<dbReference type="FunFam" id="1.10.10.10:FF:000001">
    <property type="entry name" value="LysR family transcriptional regulator"/>
    <property type="match status" value="1"/>
</dbReference>
<accession>A0A1E5XR17</accession>
<dbReference type="Gene3D" id="1.10.10.10">
    <property type="entry name" value="Winged helix-like DNA-binding domain superfamily/Winged helix DNA-binding domain"/>
    <property type="match status" value="1"/>
</dbReference>
<dbReference type="Proteomes" id="UP000095463">
    <property type="component" value="Unassembled WGS sequence"/>
</dbReference>
<sequence length="314" mass="35590">MELHQVRYFLKAGETLNFTRAAEQCGVSVPSLSRAIHQLEEELGGQLFRRERHLTHLTDLGRLMLEHFTRLNDAAEAATRDASEYAKLNAARLKLGIFASMGADVLTGYLTALKAEAPGLELFIWEANCEEIEQALLHGEIDIALSSVEHKDERIRTTPLYREYFYVIFPPSHRFAKMNAVPLRELEGEDYVQRVHCEFPQNLSRLGHKRPFDFVNLTYIGEREEWIQSLVRSGLGCAIMPEHIYLMPGIEMRRLVEPEVHRQISVATVAGRPHSAPVLAAIAAARKNRWPNPVELRQVAGPPASDVAHRLTTR</sequence>
<protein>
    <recommendedName>
        <fullName evidence="5">HTH lysR-type domain-containing protein</fullName>
    </recommendedName>
</protein>
<dbReference type="InterPro" id="IPR036390">
    <property type="entry name" value="WH_DNA-bd_sf"/>
</dbReference>
<comment type="caution">
    <text evidence="6">The sequence shown here is derived from an EMBL/GenBank/DDBJ whole genome shotgun (WGS) entry which is preliminary data.</text>
</comment>
<evidence type="ECO:0000256" key="4">
    <source>
        <dbReference type="ARBA" id="ARBA00023163"/>
    </source>
</evidence>
<keyword evidence="4" id="KW-0804">Transcription</keyword>
<dbReference type="SUPFAM" id="SSF53850">
    <property type="entry name" value="Periplasmic binding protein-like II"/>
    <property type="match status" value="1"/>
</dbReference>
<dbReference type="InterPro" id="IPR000847">
    <property type="entry name" value="LysR_HTH_N"/>
</dbReference>
<dbReference type="Pfam" id="PF00126">
    <property type="entry name" value="HTH_1"/>
    <property type="match status" value="1"/>
</dbReference>
<evidence type="ECO:0000313" key="6">
    <source>
        <dbReference type="EMBL" id="OEO31046.1"/>
    </source>
</evidence>
<dbReference type="PRINTS" id="PR00039">
    <property type="entry name" value="HTHLYSR"/>
</dbReference>
<keyword evidence="2" id="KW-0805">Transcription regulation</keyword>